<keyword evidence="4" id="KW-1185">Reference proteome</keyword>
<feature type="compositionally biased region" description="Polar residues" evidence="1">
    <location>
        <begin position="337"/>
        <end position="351"/>
    </location>
</feature>
<keyword evidence="2" id="KW-0472">Membrane</keyword>
<dbReference type="Proteomes" id="UP000700596">
    <property type="component" value="Unassembled WGS sequence"/>
</dbReference>
<feature type="region of interest" description="Disordered" evidence="1">
    <location>
        <begin position="313"/>
        <end position="372"/>
    </location>
</feature>
<feature type="transmembrane region" description="Helical" evidence="2">
    <location>
        <begin position="378"/>
        <end position="399"/>
    </location>
</feature>
<gene>
    <name evidence="3" type="ORF">B0J11DRAFT_569722</name>
</gene>
<dbReference type="EMBL" id="JAGMWT010000010">
    <property type="protein sequence ID" value="KAH7120932.1"/>
    <property type="molecule type" value="Genomic_DNA"/>
</dbReference>
<keyword evidence="2" id="KW-1133">Transmembrane helix</keyword>
<protein>
    <submittedName>
        <fullName evidence="3">Uncharacterized protein</fullName>
    </submittedName>
</protein>
<proteinExistence type="predicted"/>
<evidence type="ECO:0000313" key="3">
    <source>
        <dbReference type="EMBL" id="KAH7120932.1"/>
    </source>
</evidence>
<feature type="region of interest" description="Disordered" evidence="1">
    <location>
        <begin position="447"/>
        <end position="592"/>
    </location>
</feature>
<evidence type="ECO:0000256" key="1">
    <source>
        <dbReference type="SAM" id="MobiDB-lite"/>
    </source>
</evidence>
<feature type="compositionally biased region" description="Low complexity" evidence="1">
    <location>
        <begin position="505"/>
        <end position="517"/>
    </location>
</feature>
<accession>A0A9P9II23</accession>
<keyword evidence="2" id="KW-0812">Transmembrane</keyword>
<comment type="caution">
    <text evidence="3">The sequence shown here is derived from an EMBL/GenBank/DDBJ whole genome shotgun (WGS) entry which is preliminary data.</text>
</comment>
<organism evidence="3 4">
    <name type="scientific">Dendryphion nanum</name>
    <dbReference type="NCBI Taxonomy" id="256645"/>
    <lineage>
        <taxon>Eukaryota</taxon>
        <taxon>Fungi</taxon>
        <taxon>Dikarya</taxon>
        <taxon>Ascomycota</taxon>
        <taxon>Pezizomycotina</taxon>
        <taxon>Dothideomycetes</taxon>
        <taxon>Pleosporomycetidae</taxon>
        <taxon>Pleosporales</taxon>
        <taxon>Torulaceae</taxon>
        <taxon>Dendryphion</taxon>
    </lineage>
</organism>
<evidence type="ECO:0000313" key="4">
    <source>
        <dbReference type="Proteomes" id="UP000700596"/>
    </source>
</evidence>
<sequence length="592" mass="62010">MSVAGKVGKAGKAIYRTTPSIPKGIRLRIVTPLASKYAMAAGSVMSTLVIVLHYLCAFASASDLVEIRDPQIAQDVLSLAANSNTFGNLTLPSAGAAPTCNAGIHKKHLPFAHLFKRADGCESVVSRTTNWVTLTAYSTSYTDQYRTSTISLPGNTIWSTVTATTLSTVTRTDVDTATSVILVTVTAAAKKRWEPTPALAPPKSTAMAPVTDPKTPTPHAKQHPLIPLITKFHPHGLLPRQVMRTTTSTTSITSTIVITRSSGVVATAFYSVTSTRFSTVTIVITSAINAKTTVTVTSTFTQRADQTPIVLTVSGQQVPAAPTNTGGGGGGGGGGVSNSNPTGSTVPLSPQSTNPGAGTGTGGGEGSSNPGLSRGAQIGIGAGTGAGSLIICILVGFCLHRRRKNRRAENQELITDAVAAATAAAQSPRQPAQFIDYKPAPMMGVVPIPTPPRHNHGSPSPHQSERYSDLMPSYHSNGTSPAPEYRHSGAHSPLGHEMPLTPMTPAYQGQQPYQYPRPVSPEQPYAPSQSPVEMHHPVPQEISAVYSPRPDYRQPDLGYQQPGAGYPQTAPGYPTAGAGYSQQGPGYYQGQH</sequence>
<feature type="region of interest" description="Disordered" evidence="1">
    <location>
        <begin position="196"/>
        <end position="222"/>
    </location>
</feature>
<evidence type="ECO:0000256" key="2">
    <source>
        <dbReference type="SAM" id="Phobius"/>
    </source>
</evidence>
<reference evidence="3" key="1">
    <citation type="journal article" date="2021" name="Nat. Commun.">
        <title>Genetic determinants of endophytism in the Arabidopsis root mycobiome.</title>
        <authorList>
            <person name="Mesny F."/>
            <person name="Miyauchi S."/>
            <person name="Thiergart T."/>
            <person name="Pickel B."/>
            <person name="Atanasova L."/>
            <person name="Karlsson M."/>
            <person name="Huettel B."/>
            <person name="Barry K.W."/>
            <person name="Haridas S."/>
            <person name="Chen C."/>
            <person name="Bauer D."/>
            <person name="Andreopoulos W."/>
            <person name="Pangilinan J."/>
            <person name="LaButti K."/>
            <person name="Riley R."/>
            <person name="Lipzen A."/>
            <person name="Clum A."/>
            <person name="Drula E."/>
            <person name="Henrissat B."/>
            <person name="Kohler A."/>
            <person name="Grigoriev I.V."/>
            <person name="Martin F.M."/>
            <person name="Hacquard S."/>
        </authorList>
    </citation>
    <scope>NUCLEOTIDE SEQUENCE</scope>
    <source>
        <strain evidence="3">MPI-CAGE-CH-0243</strain>
    </source>
</reference>
<feature type="compositionally biased region" description="Low complexity" evidence="1">
    <location>
        <begin position="579"/>
        <end position="592"/>
    </location>
</feature>
<name>A0A9P9II23_9PLEO</name>
<feature type="compositionally biased region" description="Gly residues" evidence="1">
    <location>
        <begin position="325"/>
        <end position="336"/>
    </location>
</feature>
<dbReference type="AlphaFoldDB" id="A0A9P9II23"/>
<feature type="compositionally biased region" description="Gly residues" evidence="1">
    <location>
        <begin position="357"/>
        <end position="366"/>
    </location>
</feature>